<keyword evidence="10" id="KW-1185">Reference proteome</keyword>
<feature type="active site" description="Nucleophile" evidence="4 5">
    <location>
        <position position="61"/>
    </location>
</feature>
<evidence type="ECO:0000256" key="3">
    <source>
        <dbReference type="ARBA" id="ARBA00023235"/>
    </source>
</evidence>
<evidence type="ECO:0000256" key="2">
    <source>
        <dbReference type="ARBA" id="ARBA00022694"/>
    </source>
</evidence>
<organism evidence="9 10">
    <name type="scientific">Gemmatimonas groenlandica</name>
    <dbReference type="NCBI Taxonomy" id="2732249"/>
    <lineage>
        <taxon>Bacteria</taxon>
        <taxon>Pseudomonadati</taxon>
        <taxon>Gemmatimonadota</taxon>
        <taxon>Gemmatimonadia</taxon>
        <taxon>Gemmatimonadales</taxon>
        <taxon>Gemmatimonadaceae</taxon>
        <taxon>Gemmatimonas</taxon>
    </lineage>
</organism>
<dbReference type="GO" id="GO:0160147">
    <property type="term" value="F:tRNA pseudouridine(38-40) synthase activity"/>
    <property type="evidence" value="ECO:0007669"/>
    <property type="project" value="UniProtKB-EC"/>
</dbReference>
<dbReference type="InterPro" id="IPR020103">
    <property type="entry name" value="PsdUridine_synth_cat_dom_sf"/>
</dbReference>
<dbReference type="FunFam" id="3.30.70.580:FF:000001">
    <property type="entry name" value="tRNA pseudouridine synthase A"/>
    <property type="match status" value="1"/>
</dbReference>
<gene>
    <name evidence="4 9" type="primary">truA</name>
    <name evidence="9" type="ORF">HKW67_05370</name>
</gene>
<evidence type="ECO:0000256" key="4">
    <source>
        <dbReference type="HAMAP-Rule" id="MF_00171"/>
    </source>
</evidence>
<evidence type="ECO:0000256" key="6">
    <source>
        <dbReference type="PIRSR" id="PIRSR001430-2"/>
    </source>
</evidence>
<dbReference type="InterPro" id="IPR001406">
    <property type="entry name" value="PsdUridine_synth_TruA"/>
</dbReference>
<dbReference type="InterPro" id="IPR020094">
    <property type="entry name" value="TruA/RsuA/RluB/E/F_N"/>
</dbReference>
<dbReference type="PANTHER" id="PTHR11142">
    <property type="entry name" value="PSEUDOURIDYLATE SYNTHASE"/>
    <property type="match status" value="1"/>
</dbReference>
<feature type="binding site" evidence="4 6">
    <location>
        <position position="119"/>
    </location>
    <ligand>
        <name>substrate</name>
    </ligand>
</feature>
<comment type="catalytic activity">
    <reaction evidence="4 7">
        <text>uridine(38/39/40) in tRNA = pseudouridine(38/39/40) in tRNA</text>
        <dbReference type="Rhea" id="RHEA:22376"/>
        <dbReference type="Rhea" id="RHEA-COMP:10085"/>
        <dbReference type="Rhea" id="RHEA-COMP:10087"/>
        <dbReference type="ChEBI" id="CHEBI:65314"/>
        <dbReference type="ChEBI" id="CHEBI:65315"/>
        <dbReference type="EC" id="5.4.99.12"/>
    </reaction>
</comment>
<dbReference type="GO" id="GO:0031119">
    <property type="term" value="P:tRNA pseudouridine synthesis"/>
    <property type="evidence" value="ECO:0007669"/>
    <property type="project" value="UniProtKB-UniRule"/>
</dbReference>
<evidence type="ECO:0000259" key="8">
    <source>
        <dbReference type="Pfam" id="PF01416"/>
    </source>
</evidence>
<dbReference type="Gene3D" id="3.30.70.660">
    <property type="entry name" value="Pseudouridine synthase I, catalytic domain, C-terminal subdomain"/>
    <property type="match status" value="1"/>
</dbReference>
<dbReference type="KEGG" id="ggr:HKW67_05370"/>
<protein>
    <recommendedName>
        <fullName evidence="4">tRNA pseudouridine synthase A</fullName>
        <ecNumber evidence="4">5.4.99.12</ecNumber>
    </recommendedName>
    <alternativeName>
        <fullName evidence="4">tRNA pseudouridine(38-40) synthase</fullName>
    </alternativeName>
    <alternativeName>
        <fullName evidence="4">tRNA pseudouridylate synthase I</fullName>
    </alternativeName>
    <alternativeName>
        <fullName evidence="4">tRNA-uridine isomerase I</fullName>
    </alternativeName>
</protein>
<keyword evidence="3 4" id="KW-0413">Isomerase</keyword>
<comment type="similarity">
    <text evidence="1 4 7">Belongs to the tRNA pseudouridine synthase TruA family.</text>
</comment>
<sequence>MPSFPQVMDPRPILLVTQYDGGRFAGWQRQPVVRTVQGDMEIALERLCATAVPAIGAGRTDAGVHAHGQGVGVRVPERWTPATLRRAMNATLPDDIWVAEAHRMVPEFHPRRSAIARRYGYLIGTDEAARSPFRRRYEWSIRHPLDPAALQGEADSVLGEHTFRAFAVAHTAPVDDHHRCVIQHARWVERDGGWVFEVAANRFLHHMVRFLVGTMVEVAQGRRPRGTIARLLVAPDNSGTPAPAPAHGLSLREVTYPAELYADAS</sequence>
<evidence type="ECO:0000313" key="10">
    <source>
        <dbReference type="Proteomes" id="UP000500938"/>
    </source>
</evidence>
<dbReference type="CDD" id="cd02570">
    <property type="entry name" value="PseudoU_synth_EcTruA"/>
    <property type="match status" value="1"/>
</dbReference>
<dbReference type="AlphaFoldDB" id="A0A6M4IRU4"/>
<dbReference type="EMBL" id="CP053085">
    <property type="protein sequence ID" value="QJR34981.1"/>
    <property type="molecule type" value="Genomic_DNA"/>
</dbReference>
<dbReference type="EC" id="5.4.99.12" evidence="4"/>
<evidence type="ECO:0000256" key="7">
    <source>
        <dbReference type="RuleBase" id="RU003792"/>
    </source>
</evidence>
<dbReference type="Pfam" id="PF01416">
    <property type="entry name" value="PseudoU_synth_1"/>
    <property type="match status" value="2"/>
</dbReference>
<comment type="caution">
    <text evidence="4">Lacks conserved residue(s) required for the propagation of feature annotation.</text>
</comment>
<dbReference type="Proteomes" id="UP000500938">
    <property type="component" value="Chromosome"/>
</dbReference>
<dbReference type="SUPFAM" id="SSF55120">
    <property type="entry name" value="Pseudouridine synthase"/>
    <property type="match status" value="1"/>
</dbReference>
<dbReference type="PIRSF" id="PIRSF001430">
    <property type="entry name" value="tRNA_psdUrid_synth"/>
    <property type="match status" value="1"/>
</dbReference>
<dbReference type="GO" id="GO:0003723">
    <property type="term" value="F:RNA binding"/>
    <property type="evidence" value="ECO:0007669"/>
    <property type="project" value="InterPro"/>
</dbReference>
<evidence type="ECO:0000313" key="9">
    <source>
        <dbReference type="EMBL" id="QJR34981.1"/>
    </source>
</evidence>
<dbReference type="PANTHER" id="PTHR11142:SF0">
    <property type="entry name" value="TRNA PSEUDOURIDINE SYNTHASE-LIKE 1"/>
    <property type="match status" value="1"/>
</dbReference>
<dbReference type="InterPro" id="IPR020095">
    <property type="entry name" value="PsdUridine_synth_TruA_C"/>
</dbReference>
<dbReference type="NCBIfam" id="TIGR00071">
    <property type="entry name" value="hisT_truA"/>
    <property type="match status" value="1"/>
</dbReference>
<dbReference type="InterPro" id="IPR020097">
    <property type="entry name" value="PsdUridine_synth_TruA_a/b_dom"/>
</dbReference>
<proteinExistence type="inferred from homology"/>
<comment type="subunit">
    <text evidence="4">Homodimer.</text>
</comment>
<reference evidence="9 10" key="1">
    <citation type="submission" date="2020-05" db="EMBL/GenBank/DDBJ databases">
        <title>Complete genome sequence of Gemmatimonas greenlandica TET16.</title>
        <authorList>
            <person name="Zeng Y."/>
        </authorList>
    </citation>
    <scope>NUCLEOTIDE SEQUENCE [LARGE SCALE GENOMIC DNA]</scope>
    <source>
        <strain evidence="9 10">TET16</strain>
    </source>
</reference>
<evidence type="ECO:0000256" key="5">
    <source>
        <dbReference type="PIRSR" id="PIRSR001430-1"/>
    </source>
</evidence>
<evidence type="ECO:0000256" key="1">
    <source>
        <dbReference type="ARBA" id="ARBA00009375"/>
    </source>
</evidence>
<accession>A0A6M4IRU4</accession>
<dbReference type="HAMAP" id="MF_00171">
    <property type="entry name" value="TruA"/>
    <property type="match status" value="1"/>
</dbReference>
<dbReference type="RefSeq" id="WP_171224409.1">
    <property type="nucleotide sequence ID" value="NZ_CP053085.1"/>
</dbReference>
<name>A0A6M4IRU4_9BACT</name>
<feature type="domain" description="Pseudouridine synthase I TruA alpha/beta" evidence="8">
    <location>
        <begin position="156"/>
        <end position="257"/>
    </location>
</feature>
<keyword evidence="2 4" id="KW-0819">tRNA processing</keyword>
<dbReference type="Gene3D" id="3.30.70.580">
    <property type="entry name" value="Pseudouridine synthase I, catalytic domain, N-terminal subdomain"/>
    <property type="match status" value="1"/>
</dbReference>
<feature type="domain" description="Pseudouridine synthase I TruA alpha/beta" evidence="8">
    <location>
        <begin position="17"/>
        <end position="102"/>
    </location>
</feature>
<comment type="function">
    <text evidence="4">Formation of pseudouridine at positions 38, 39 and 40 in the anticodon stem and loop of transfer RNAs.</text>
</comment>